<organism evidence="1 2">
    <name type="scientific">Paenibacillus sambharensis</name>
    <dbReference type="NCBI Taxonomy" id="1803190"/>
    <lineage>
        <taxon>Bacteria</taxon>
        <taxon>Bacillati</taxon>
        <taxon>Bacillota</taxon>
        <taxon>Bacilli</taxon>
        <taxon>Bacillales</taxon>
        <taxon>Paenibacillaceae</taxon>
        <taxon>Paenibacillus</taxon>
    </lineage>
</organism>
<protein>
    <submittedName>
        <fullName evidence="1">Uncharacterized protein</fullName>
    </submittedName>
</protein>
<reference evidence="1 2" key="1">
    <citation type="submission" date="2018-06" db="EMBL/GenBank/DDBJ databases">
        <title>Paenibacillus imtechensis sp. nov.</title>
        <authorList>
            <person name="Pinnaka A.K."/>
            <person name="Singh H."/>
            <person name="Kaur M."/>
        </authorList>
    </citation>
    <scope>NUCLEOTIDE SEQUENCE [LARGE SCALE GENOMIC DNA]</scope>
    <source>
        <strain evidence="1 2">SMB1</strain>
    </source>
</reference>
<proteinExistence type="predicted"/>
<dbReference type="RefSeq" id="WP_111146311.1">
    <property type="nucleotide sequence ID" value="NZ_QKRB01000041.1"/>
</dbReference>
<evidence type="ECO:0000313" key="1">
    <source>
        <dbReference type="EMBL" id="PZD96313.1"/>
    </source>
</evidence>
<dbReference type="Proteomes" id="UP000249522">
    <property type="component" value="Unassembled WGS sequence"/>
</dbReference>
<sequence length="118" mass="13496">MGKQPGELLKTVSRWFEEHTHQPIRIVKREQGDVDQIRMNIEHIGYRDSHTVDDYTDGLALMLYGQGEIINNRQPTELPQPIFEIPVEGLSAAEVNDHQMVLITERAAYSIDSIESSH</sequence>
<dbReference type="Pfam" id="PF25846">
    <property type="entry name" value="YmzB"/>
    <property type="match status" value="1"/>
</dbReference>
<comment type="caution">
    <text evidence="1">The sequence shown here is derived from an EMBL/GenBank/DDBJ whole genome shotgun (WGS) entry which is preliminary data.</text>
</comment>
<gene>
    <name evidence="1" type="ORF">DNH61_08955</name>
</gene>
<name>A0A2W1LBN5_9BACL</name>
<accession>A0A2W1LBN5</accession>
<dbReference type="EMBL" id="QKRB01000041">
    <property type="protein sequence ID" value="PZD96313.1"/>
    <property type="molecule type" value="Genomic_DNA"/>
</dbReference>
<evidence type="ECO:0000313" key="2">
    <source>
        <dbReference type="Proteomes" id="UP000249522"/>
    </source>
</evidence>
<dbReference type="OrthoDB" id="2613420at2"/>
<keyword evidence="2" id="KW-1185">Reference proteome</keyword>
<dbReference type="AlphaFoldDB" id="A0A2W1LBN5"/>
<dbReference type="InterPro" id="IPR058926">
    <property type="entry name" value="YmzB-like"/>
</dbReference>